<keyword evidence="6" id="KW-0460">Magnesium</keyword>
<evidence type="ECO:0000259" key="12">
    <source>
        <dbReference type="PROSITE" id="PS50103"/>
    </source>
</evidence>
<evidence type="ECO:0000313" key="14">
    <source>
        <dbReference type="Proteomes" id="UP001430356"/>
    </source>
</evidence>
<evidence type="ECO:0000256" key="8">
    <source>
        <dbReference type="ARBA" id="ARBA00040531"/>
    </source>
</evidence>
<comment type="caution">
    <text evidence="13">The sequence shown here is derived from an EMBL/GenBank/DDBJ whole genome shotgun (WGS) entry which is preliminary data.</text>
</comment>
<evidence type="ECO:0000256" key="11">
    <source>
        <dbReference type="SAM" id="MobiDB-lite"/>
    </source>
</evidence>
<evidence type="ECO:0000256" key="6">
    <source>
        <dbReference type="ARBA" id="ARBA00022842"/>
    </source>
</evidence>
<evidence type="ECO:0000256" key="5">
    <source>
        <dbReference type="ARBA" id="ARBA00022839"/>
    </source>
</evidence>
<evidence type="ECO:0000256" key="7">
    <source>
        <dbReference type="ARBA" id="ARBA00023242"/>
    </source>
</evidence>
<keyword evidence="10" id="KW-0862">Zinc</keyword>
<feature type="domain" description="C3H1-type" evidence="12">
    <location>
        <begin position="317"/>
        <end position="344"/>
    </location>
</feature>
<dbReference type="EMBL" id="JAECZO010000008">
    <property type="protein sequence ID" value="KAK7200812.1"/>
    <property type="molecule type" value="Genomic_DNA"/>
</dbReference>
<feature type="region of interest" description="Disordered" evidence="11">
    <location>
        <begin position="558"/>
        <end position="585"/>
    </location>
</feature>
<dbReference type="InterPro" id="IPR051132">
    <property type="entry name" value="3-5_Exonuclease_domain"/>
</dbReference>
<dbReference type="PANTHER" id="PTHR13620">
    <property type="entry name" value="3-5 EXONUCLEASE"/>
    <property type="match status" value="1"/>
</dbReference>
<evidence type="ECO:0000313" key="13">
    <source>
        <dbReference type="EMBL" id="KAK7200812.1"/>
    </source>
</evidence>
<keyword evidence="7" id="KW-0539">Nucleus</keyword>
<dbReference type="SUPFAM" id="SSF53098">
    <property type="entry name" value="Ribonuclease H-like"/>
    <property type="match status" value="1"/>
</dbReference>
<dbReference type="Pfam" id="PF01612">
    <property type="entry name" value="DNA_pol_A_exo1"/>
    <property type="match status" value="1"/>
</dbReference>
<keyword evidence="10" id="KW-0863">Zinc-finger</keyword>
<evidence type="ECO:0000256" key="10">
    <source>
        <dbReference type="PROSITE-ProRule" id="PRU00723"/>
    </source>
</evidence>
<evidence type="ECO:0000256" key="1">
    <source>
        <dbReference type="ARBA" id="ARBA00004123"/>
    </source>
</evidence>
<dbReference type="CDD" id="cd06141">
    <property type="entry name" value="WRN_exo"/>
    <property type="match status" value="1"/>
</dbReference>
<protein>
    <recommendedName>
        <fullName evidence="8">3'-5' exonuclease</fullName>
    </recommendedName>
    <alternativeName>
        <fullName evidence="9">Werner Syndrome-like exonuclease</fullName>
    </alternativeName>
</protein>
<keyword evidence="14" id="KW-1185">Reference proteome</keyword>
<gene>
    <name evidence="13" type="ORF">NESM_000139600</name>
</gene>
<dbReference type="GO" id="GO:0003676">
    <property type="term" value="F:nucleic acid binding"/>
    <property type="evidence" value="ECO:0007669"/>
    <property type="project" value="InterPro"/>
</dbReference>
<evidence type="ECO:0000256" key="3">
    <source>
        <dbReference type="ARBA" id="ARBA00022723"/>
    </source>
</evidence>
<dbReference type="PANTHER" id="PTHR13620:SF109">
    <property type="entry name" value="3'-5' EXONUCLEASE"/>
    <property type="match status" value="1"/>
</dbReference>
<feature type="zinc finger region" description="C3H1-type" evidence="10">
    <location>
        <begin position="317"/>
        <end position="344"/>
    </location>
</feature>
<evidence type="ECO:0000256" key="9">
    <source>
        <dbReference type="ARBA" id="ARBA00042761"/>
    </source>
</evidence>
<evidence type="ECO:0000256" key="2">
    <source>
        <dbReference type="ARBA" id="ARBA00022722"/>
    </source>
</evidence>
<dbReference type="InterPro" id="IPR012337">
    <property type="entry name" value="RNaseH-like_sf"/>
</dbReference>
<dbReference type="GO" id="GO:0005634">
    <property type="term" value="C:nucleus"/>
    <property type="evidence" value="ECO:0007669"/>
    <property type="project" value="UniProtKB-SubCell"/>
</dbReference>
<evidence type="ECO:0000256" key="4">
    <source>
        <dbReference type="ARBA" id="ARBA00022801"/>
    </source>
</evidence>
<dbReference type="AlphaFoldDB" id="A0AAW0F4W9"/>
<dbReference type="Gene3D" id="3.30.420.10">
    <property type="entry name" value="Ribonuclease H-like superfamily/Ribonuclease H"/>
    <property type="match status" value="1"/>
</dbReference>
<dbReference type="GO" id="GO:0008408">
    <property type="term" value="F:3'-5' exonuclease activity"/>
    <property type="evidence" value="ECO:0007669"/>
    <property type="project" value="InterPro"/>
</dbReference>
<keyword evidence="3 10" id="KW-0479">Metal-binding</keyword>
<dbReference type="Proteomes" id="UP001430356">
    <property type="component" value="Unassembled WGS sequence"/>
</dbReference>
<reference evidence="13 14" key="1">
    <citation type="journal article" date="2021" name="MBio">
        <title>A New Model Trypanosomatid, Novymonas esmeraldas: Genomic Perception of Its 'Candidatus Pandoraea novymonadis' Endosymbiont.</title>
        <authorList>
            <person name="Zakharova A."/>
            <person name="Saura A."/>
            <person name="Butenko A."/>
            <person name="Podesvova L."/>
            <person name="Warmusova S."/>
            <person name="Kostygov A.Y."/>
            <person name="Nenarokova A."/>
            <person name="Lukes J."/>
            <person name="Opperdoes F.R."/>
            <person name="Yurchenko V."/>
        </authorList>
    </citation>
    <scope>NUCLEOTIDE SEQUENCE [LARGE SCALE GENOMIC DNA]</scope>
    <source>
        <strain evidence="13 14">E262AT.01</strain>
    </source>
</reference>
<dbReference type="InterPro" id="IPR000571">
    <property type="entry name" value="Znf_CCCH"/>
</dbReference>
<accession>A0AAW0F4W9</accession>
<dbReference type="InterPro" id="IPR036397">
    <property type="entry name" value="RNaseH_sf"/>
</dbReference>
<organism evidence="13 14">
    <name type="scientific">Novymonas esmeraldas</name>
    <dbReference type="NCBI Taxonomy" id="1808958"/>
    <lineage>
        <taxon>Eukaryota</taxon>
        <taxon>Discoba</taxon>
        <taxon>Euglenozoa</taxon>
        <taxon>Kinetoplastea</taxon>
        <taxon>Metakinetoplastina</taxon>
        <taxon>Trypanosomatida</taxon>
        <taxon>Trypanosomatidae</taxon>
        <taxon>Novymonas</taxon>
    </lineage>
</organism>
<comment type="subcellular location">
    <subcellularLocation>
        <location evidence="1">Nucleus</location>
    </subcellularLocation>
</comment>
<keyword evidence="5 13" id="KW-0269">Exonuclease</keyword>
<proteinExistence type="predicted"/>
<dbReference type="Gene3D" id="4.10.1000.10">
    <property type="entry name" value="Zinc finger, CCCH-type"/>
    <property type="match status" value="1"/>
</dbReference>
<keyword evidence="2" id="KW-0540">Nuclease</keyword>
<dbReference type="InterPro" id="IPR002562">
    <property type="entry name" value="3'-5'_exonuclease_dom"/>
</dbReference>
<sequence length="585" mass="65026">MSNISSRVVAAKHRGVFVDNSAAWTSYGAAIWAEMMATLRRQPQHLRLMGIDAEWFRKSPLAVVQFATSSHCFVLHLSYFDGRRLPIDVTQALCDADIIKCGVGVNGDVTRLQKEQGITIQSVLDVAQYSILFHLHRSPQTNLKALAQNVAQLHIEKDTMVTRSNWELPLSSEQVDYAAEDALASYLIGEAIMKAAFGPADTPANGFRASDWLARTAPRAARELKMLQREAAQAQSERARNRNTEANAGSGGGGGGVSLGGNGAKVRVFDKMDNFLFECSSGRAKFYVMDKGIAEITKHVPNNPRKAVEIRLLFDPKVKTRLCMYDALGACELHSACPFAHGVGELQPEAVSLLESSTPSCACCLGTKGLLRHAITPPSFRKFMPPPHRHPSDSDFLPVCGQCNSALRHMYDEEMKKCYTEAETANAAMFNLNTVAKCSSYARLLQDNAKLACVPESRCDELRCFVREHWRSTFLEDFNPTFEIHEPVERDPEFLRLLGRIIPGDVRAKVTMTILVDGDTEKAQRFNERWRDYCFSTCGVLKKKSNDMSYDDWKAYRAQSGESPGDNDVDGTASECRSTENEQLE</sequence>
<dbReference type="GO" id="GO:0006139">
    <property type="term" value="P:nucleobase-containing compound metabolic process"/>
    <property type="evidence" value="ECO:0007669"/>
    <property type="project" value="InterPro"/>
</dbReference>
<keyword evidence="4" id="KW-0378">Hydrolase</keyword>
<dbReference type="GO" id="GO:0008270">
    <property type="term" value="F:zinc ion binding"/>
    <property type="evidence" value="ECO:0007669"/>
    <property type="project" value="UniProtKB-KW"/>
</dbReference>
<dbReference type="PROSITE" id="PS50103">
    <property type="entry name" value="ZF_C3H1"/>
    <property type="match status" value="1"/>
</dbReference>
<name>A0AAW0F4W9_9TRYP</name>
<feature type="region of interest" description="Disordered" evidence="11">
    <location>
        <begin position="230"/>
        <end position="256"/>
    </location>
</feature>